<keyword evidence="1" id="KW-0812">Transmembrane</keyword>
<feature type="transmembrane region" description="Helical" evidence="1">
    <location>
        <begin position="347"/>
        <end position="371"/>
    </location>
</feature>
<feature type="transmembrane region" description="Helical" evidence="1">
    <location>
        <begin position="506"/>
        <end position="528"/>
    </location>
</feature>
<gene>
    <name evidence="2" type="ORF">PMEA_00028512</name>
</gene>
<proteinExistence type="predicted"/>
<protein>
    <submittedName>
        <fullName evidence="2">Uncharacterized protein</fullName>
    </submittedName>
</protein>
<feature type="transmembrane region" description="Helical" evidence="1">
    <location>
        <begin position="534"/>
        <end position="556"/>
    </location>
</feature>
<feature type="transmembrane region" description="Helical" evidence="1">
    <location>
        <begin position="823"/>
        <end position="846"/>
    </location>
</feature>
<keyword evidence="1" id="KW-0472">Membrane</keyword>
<comment type="caution">
    <text evidence="2">The sequence shown here is derived from an EMBL/GenBank/DDBJ whole genome shotgun (WGS) entry which is preliminary data.</text>
</comment>
<feature type="transmembrane region" description="Helical" evidence="1">
    <location>
        <begin position="33"/>
        <end position="54"/>
    </location>
</feature>
<keyword evidence="1" id="KW-1133">Transmembrane helix</keyword>
<feature type="transmembrane region" description="Helical" evidence="1">
    <location>
        <begin position="649"/>
        <end position="678"/>
    </location>
</feature>
<reference evidence="2 3" key="1">
    <citation type="submission" date="2022-05" db="EMBL/GenBank/DDBJ databases">
        <authorList>
            <consortium name="Genoscope - CEA"/>
            <person name="William W."/>
        </authorList>
    </citation>
    <scope>NUCLEOTIDE SEQUENCE [LARGE SCALE GENOMIC DNA]</scope>
</reference>
<name>A0AAU9W2Y3_9CNID</name>
<feature type="transmembrane region" description="Helical" evidence="1">
    <location>
        <begin position="66"/>
        <end position="87"/>
    </location>
</feature>
<feature type="transmembrane region" description="Helical" evidence="1">
    <location>
        <begin position="175"/>
        <end position="197"/>
    </location>
</feature>
<evidence type="ECO:0000256" key="1">
    <source>
        <dbReference type="SAM" id="Phobius"/>
    </source>
</evidence>
<feature type="transmembrane region" description="Helical" evidence="1">
    <location>
        <begin position="852"/>
        <end position="872"/>
    </location>
</feature>
<evidence type="ECO:0000313" key="2">
    <source>
        <dbReference type="EMBL" id="CAH3042020.1"/>
    </source>
</evidence>
<accession>A0AAU9W2Y3</accession>
<dbReference type="AlphaFoldDB" id="A0AAU9W2Y3"/>
<organism evidence="2 3">
    <name type="scientific">Pocillopora meandrina</name>
    <dbReference type="NCBI Taxonomy" id="46732"/>
    <lineage>
        <taxon>Eukaryota</taxon>
        <taxon>Metazoa</taxon>
        <taxon>Cnidaria</taxon>
        <taxon>Anthozoa</taxon>
        <taxon>Hexacorallia</taxon>
        <taxon>Scleractinia</taxon>
        <taxon>Astrocoeniina</taxon>
        <taxon>Pocilloporidae</taxon>
        <taxon>Pocillopora</taxon>
    </lineage>
</organism>
<sequence length="959" mass="109465">MNSYSRALSPLVALSTLFGPGERLYSKLHSWLGGFIFVSLLGGMTFVAIIGVFVRTTIDTWIQFSLYIVPLIALVAGFRVYTSSAFYKLLQRKLSGKSMVKGFLESDEHVPWHETKRKSWLRKAALKNCIYPFVLEIYQWTAYIIFHTVFKGDYFAGSWTESHIELFELDARTWLGLYGFFWVMAMYITGFVAYTFILISRLAVRDVVCFMCMFGDSPFLMYRPSEEQNLVLKNLSPLRRVVNGIFGFLFMDFFQTGKDIVLVYEKDAPVLDEVGTTLDQSTLEEGHCNPQESQGFDNFSASIEVTRPTQGRLSVPERPKITPVDASKYLSNVISSIEALAGLFQPFIVLISFFSVANLVTHVGAIVSLIANFKTSHWWTFVRTCIWLLLSLRLLWSAAGITKGLSHVSQHLNYLWSVGQLHGDKEEWQRFFKLVESFHLGTKTYGFPLTLKQAASIATFINFALIIVLSIMKPSVHLPAPLSPMVAVSILFGPGERLYSKVHSWLGGFIFIFLLGGMTFVSVLGVFVRSSIDTWIEFSLFIVPLIALIAGFRVYTSSAFNKLLRRKLFRKSMVTSFPEFDQEIPWHETQRASWLRKAALKNCIYPFVLEIYHWTAYAIFRTKFQGDKFPGSWKDSNFMLFEINDMTWHVLYCFFWAMAMYITGFLAYSFILICRLTVRDVVSFMCRFGDSPFLLYRPSVTNQTSVWRKLGFLRRAINGLSGFVSMDFFQTKKDIVLVYEQEVPFLDEIQVSSDPGILEEGNWDAVTPQEFDSFSTESVNFSKSVEGRINVPKRPQITAADASKYLAHVLYSIEALASLFQPFIVMLLFFSVASLVIHVGAMVHLVPNFSSSHWWTLLKTGIWFLLSLRLLYSSAEITRTFSNVSQHLTYVWSVGQLHGDKEDWQRFFKLVKSFQLGTKTYGFPLTLKQAASIATFINFALIMVLSIMKPSVHLPTKGN</sequence>
<feature type="transmembrane region" description="Helical" evidence="1">
    <location>
        <begin position="377"/>
        <end position="396"/>
    </location>
</feature>
<dbReference type="EMBL" id="CALNXJ010000006">
    <property type="protein sequence ID" value="CAH3042020.1"/>
    <property type="molecule type" value="Genomic_DNA"/>
</dbReference>
<dbReference type="Proteomes" id="UP001159428">
    <property type="component" value="Unassembled WGS sequence"/>
</dbReference>
<feature type="transmembrane region" description="Helical" evidence="1">
    <location>
        <begin position="454"/>
        <end position="472"/>
    </location>
</feature>
<evidence type="ECO:0000313" key="3">
    <source>
        <dbReference type="Proteomes" id="UP001159428"/>
    </source>
</evidence>
<keyword evidence="3" id="KW-1185">Reference proteome</keyword>
<feature type="transmembrane region" description="Helical" evidence="1">
    <location>
        <begin position="930"/>
        <end position="948"/>
    </location>
</feature>